<gene>
    <name evidence="2" type="ORF">KDX31_00340</name>
</gene>
<keyword evidence="1" id="KW-1133">Transmembrane helix</keyword>
<accession>A0ABY5GU71</accession>
<keyword evidence="1" id="KW-0472">Membrane</keyword>
<protein>
    <submittedName>
        <fullName evidence="2">Uncharacterized protein</fullName>
    </submittedName>
</protein>
<dbReference type="Proteomes" id="UP001059950">
    <property type="component" value="Chromosome"/>
</dbReference>
<evidence type="ECO:0000256" key="1">
    <source>
        <dbReference type="SAM" id="Phobius"/>
    </source>
</evidence>
<dbReference type="EMBL" id="CP073344">
    <property type="protein sequence ID" value="UTW03538.1"/>
    <property type="molecule type" value="Genomic_DNA"/>
</dbReference>
<organism evidence="2 3">
    <name type="scientific">Amphritea atlantica</name>
    <dbReference type="NCBI Taxonomy" id="355243"/>
    <lineage>
        <taxon>Bacteria</taxon>
        <taxon>Pseudomonadati</taxon>
        <taxon>Pseudomonadota</taxon>
        <taxon>Gammaproteobacteria</taxon>
        <taxon>Oceanospirillales</taxon>
        <taxon>Oceanospirillaceae</taxon>
        <taxon>Amphritea</taxon>
    </lineage>
</organism>
<evidence type="ECO:0000313" key="3">
    <source>
        <dbReference type="Proteomes" id="UP001059950"/>
    </source>
</evidence>
<proteinExistence type="predicted"/>
<keyword evidence="3" id="KW-1185">Reference proteome</keyword>
<feature type="transmembrane region" description="Helical" evidence="1">
    <location>
        <begin position="6"/>
        <end position="23"/>
    </location>
</feature>
<keyword evidence="1" id="KW-0812">Transmembrane</keyword>
<name>A0ABY5GU71_9GAMM</name>
<sequence>MSRVKLLFKSAVVAGIMSLFFCFSTDQLGQWGRLYPPAAALATCCNLLLRRL</sequence>
<evidence type="ECO:0000313" key="2">
    <source>
        <dbReference type="EMBL" id="UTW03538.1"/>
    </source>
</evidence>
<reference evidence="2" key="1">
    <citation type="submission" date="2021-04" db="EMBL/GenBank/DDBJ databases">
        <title>Oceanospirillales bacteria with DddD are important DMSP degraders in coastal seawater.</title>
        <authorList>
            <person name="Liu J."/>
        </authorList>
    </citation>
    <scope>NUCLEOTIDE SEQUENCE</scope>
    <source>
        <strain evidence="2">GY6</strain>
    </source>
</reference>